<accession>A0A1D1W0U8</accession>
<dbReference type="Pfam" id="PF01121">
    <property type="entry name" value="CoaE"/>
    <property type="match status" value="1"/>
</dbReference>
<keyword evidence="2" id="KW-0067">ATP-binding</keyword>
<dbReference type="InterPro" id="IPR014729">
    <property type="entry name" value="Rossmann-like_a/b/a_fold"/>
</dbReference>
<dbReference type="AlphaFoldDB" id="A0A1D1W0U8"/>
<dbReference type="InterPro" id="IPR027417">
    <property type="entry name" value="P-loop_NTPase"/>
</dbReference>
<dbReference type="Proteomes" id="UP000186922">
    <property type="component" value="Unassembled WGS sequence"/>
</dbReference>
<evidence type="ECO:0000313" key="5">
    <source>
        <dbReference type="Proteomes" id="UP000186922"/>
    </source>
</evidence>
<dbReference type="GO" id="GO:0005524">
    <property type="term" value="F:ATP binding"/>
    <property type="evidence" value="ECO:0007669"/>
    <property type="project" value="UniProtKB-KW"/>
</dbReference>
<dbReference type="Gene3D" id="3.40.50.620">
    <property type="entry name" value="HUPs"/>
    <property type="match status" value="1"/>
</dbReference>
<keyword evidence="5" id="KW-1185">Reference proteome</keyword>
<dbReference type="NCBIfam" id="TIGR00152">
    <property type="entry name" value="dephospho-CoA kinase"/>
    <property type="match status" value="1"/>
</dbReference>
<dbReference type="InterPro" id="IPR004821">
    <property type="entry name" value="Cyt_trans-like"/>
</dbReference>
<dbReference type="Gene3D" id="3.40.50.300">
    <property type="entry name" value="P-loop containing nucleotide triphosphate hydrolases"/>
    <property type="match status" value="1"/>
</dbReference>
<evidence type="ECO:0000256" key="2">
    <source>
        <dbReference type="ARBA" id="ARBA00022840"/>
    </source>
</evidence>
<dbReference type="Pfam" id="PF01467">
    <property type="entry name" value="CTP_transf_like"/>
    <property type="match status" value="1"/>
</dbReference>
<dbReference type="HAMAP" id="MF_00376">
    <property type="entry name" value="Dephospho_CoA_kinase"/>
    <property type="match status" value="1"/>
</dbReference>
<organism evidence="4 5">
    <name type="scientific">Ramazzottius varieornatus</name>
    <name type="common">Water bear</name>
    <name type="synonym">Tardigrade</name>
    <dbReference type="NCBI Taxonomy" id="947166"/>
    <lineage>
        <taxon>Eukaryota</taxon>
        <taxon>Metazoa</taxon>
        <taxon>Ecdysozoa</taxon>
        <taxon>Tardigrada</taxon>
        <taxon>Eutardigrada</taxon>
        <taxon>Parachela</taxon>
        <taxon>Hypsibioidea</taxon>
        <taxon>Ramazzottiidae</taxon>
        <taxon>Ramazzottius</taxon>
    </lineage>
</organism>
<dbReference type="PANTHER" id="PTHR10695">
    <property type="entry name" value="DEPHOSPHO-COA KINASE-RELATED"/>
    <property type="match status" value="1"/>
</dbReference>
<dbReference type="GO" id="GO:0015937">
    <property type="term" value="P:coenzyme A biosynthetic process"/>
    <property type="evidence" value="ECO:0007669"/>
    <property type="project" value="InterPro"/>
</dbReference>
<dbReference type="EMBL" id="BDGG01000014">
    <property type="protein sequence ID" value="GAV07197.1"/>
    <property type="molecule type" value="Genomic_DNA"/>
</dbReference>
<proteinExistence type="inferred from homology"/>
<sequence>MTAGLLHIDSRLVSQSASATFSIVTKCLEHRPSLDRLYVLLRHPQNNTSKDVAVSASSSFFEQLTTLYNQAFRISSTLDLRVLLANVNHTSISDQWLSSLDLQVVLQDTPHSLPAVLQSLPAVNLHFASPHTLETTHGAKWTVYKKVVIGGTFDHLHAGHKLLLSNAILRCSQCLTIGVTRQEMLEKKRLADLIQPLAVRQERLRGFCQEVNPFIDYNIVPISDPFGPSTVDADLVAIVASEETLDGARAVNVERARKGLKELAVHTFPLNDVEGSTADLRTISSSYARQQMLGRLLKAPNDKVLPRRPYLIGITGGSGSGKTSISKYLATKPDVMVIDCDKVAHEAYKKGTALYHRLVQEYGQSVLHAETGEIARREIGRIVFGNEEARKKLNSLIWPAVRDYCLANVKESNPKVAFLDAALLLEAGWADALHEIWVTFVPEEEAVKRITERDSVTKEEALRRLHTQLSNRQRIDQAHVIFSTLWDYSVTHAQVDRAWQELTQRL</sequence>
<protein>
    <recommendedName>
        <fullName evidence="3">Cytidyltransferase-like domain-containing protein</fullName>
    </recommendedName>
</protein>
<evidence type="ECO:0000313" key="4">
    <source>
        <dbReference type="EMBL" id="GAV07197.1"/>
    </source>
</evidence>
<dbReference type="InterPro" id="IPR001977">
    <property type="entry name" value="Depp_CoAkinase"/>
</dbReference>
<dbReference type="CDD" id="cd02022">
    <property type="entry name" value="DPCK"/>
    <property type="match status" value="1"/>
</dbReference>
<dbReference type="PROSITE" id="PS51219">
    <property type="entry name" value="DPCK"/>
    <property type="match status" value="1"/>
</dbReference>
<feature type="domain" description="Cytidyltransferase-like" evidence="3">
    <location>
        <begin position="148"/>
        <end position="290"/>
    </location>
</feature>
<evidence type="ECO:0000259" key="3">
    <source>
        <dbReference type="Pfam" id="PF01467"/>
    </source>
</evidence>
<keyword evidence="1" id="KW-0547">Nucleotide-binding</keyword>
<dbReference type="NCBIfam" id="NF001985">
    <property type="entry name" value="PRK00777.1"/>
    <property type="match status" value="1"/>
</dbReference>
<name>A0A1D1W0U8_RAMVA</name>
<dbReference type="FunFam" id="3.40.50.620:FF:000089">
    <property type="entry name" value="Bifunctional coenzyme A synthase"/>
    <property type="match status" value="1"/>
</dbReference>
<reference evidence="4 5" key="1">
    <citation type="journal article" date="2016" name="Nat. Commun.">
        <title>Extremotolerant tardigrade genome and improved radiotolerance of human cultured cells by tardigrade-unique protein.</title>
        <authorList>
            <person name="Hashimoto T."/>
            <person name="Horikawa D.D."/>
            <person name="Saito Y."/>
            <person name="Kuwahara H."/>
            <person name="Kozuka-Hata H."/>
            <person name="Shin-I T."/>
            <person name="Minakuchi Y."/>
            <person name="Ohishi K."/>
            <person name="Motoyama A."/>
            <person name="Aizu T."/>
            <person name="Enomoto A."/>
            <person name="Kondo K."/>
            <person name="Tanaka S."/>
            <person name="Hara Y."/>
            <person name="Koshikawa S."/>
            <person name="Sagara H."/>
            <person name="Miura T."/>
            <person name="Yokobori S."/>
            <person name="Miyagawa K."/>
            <person name="Suzuki Y."/>
            <person name="Kubo T."/>
            <person name="Oyama M."/>
            <person name="Kohara Y."/>
            <person name="Fujiyama A."/>
            <person name="Arakawa K."/>
            <person name="Katayama T."/>
            <person name="Toyoda A."/>
            <person name="Kunieda T."/>
        </authorList>
    </citation>
    <scope>NUCLEOTIDE SEQUENCE [LARGE SCALE GENOMIC DNA]</scope>
    <source>
        <strain evidence="4 5">YOKOZUNA-1</strain>
    </source>
</reference>
<dbReference type="SUPFAM" id="SSF52540">
    <property type="entry name" value="P-loop containing nucleoside triphosphate hydrolases"/>
    <property type="match status" value="1"/>
</dbReference>
<dbReference type="SUPFAM" id="SSF52374">
    <property type="entry name" value="Nucleotidylyl transferase"/>
    <property type="match status" value="1"/>
</dbReference>
<dbReference type="PANTHER" id="PTHR10695:SF46">
    <property type="entry name" value="BIFUNCTIONAL COENZYME A SYNTHASE-RELATED"/>
    <property type="match status" value="1"/>
</dbReference>
<gene>
    <name evidence="4" type="primary">RvY_17068-1</name>
    <name evidence="4" type="synonym">RvY_17068.1</name>
    <name evidence="4" type="ORF">RvY_17068</name>
</gene>
<comment type="caution">
    <text evidence="4">The sequence shown here is derived from an EMBL/GenBank/DDBJ whole genome shotgun (WGS) entry which is preliminary data.</text>
</comment>
<dbReference type="STRING" id="947166.A0A1D1W0U8"/>
<evidence type="ECO:0000256" key="1">
    <source>
        <dbReference type="ARBA" id="ARBA00022741"/>
    </source>
</evidence>
<dbReference type="GO" id="GO:0004140">
    <property type="term" value="F:dephospho-CoA kinase activity"/>
    <property type="evidence" value="ECO:0007669"/>
    <property type="project" value="InterPro"/>
</dbReference>
<dbReference type="OrthoDB" id="330671at2759"/>